<keyword evidence="1" id="KW-0812">Transmembrane</keyword>
<feature type="transmembrane region" description="Helical" evidence="1">
    <location>
        <begin position="204"/>
        <end position="225"/>
    </location>
</feature>
<protein>
    <submittedName>
        <fullName evidence="2">Uncharacterized protein</fullName>
    </submittedName>
</protein>
<name>A0ABQ8WHH8_PENCH</name>
<dbReference type="Proteomes" id="UP001220256">
    <property type="component" value="Unassembled WGS sequence"/>
</dbReference>
<accession>A0ABQ8WHH8</accession>
<evidence type="ECO:0000256" key="1">
    <source>
        <dbReference type="SAM" id="Phobius"/>
    </source>
</evidence>
<evidence type="ECO:0000313" key="2">
    <source>
        <dbReference type="EMBL" id="KAJ5269421.1"/>
    </source>
</evidence>
<comment type="caution">
    <text evidence="2">The sequence shown here is derived from an EMBL/GenBank/DDBJ whole genome shotgun (WGS) entry which is preliminary data.</text>
</comment>
<keyword evidence="3" id="KW-1185">Reference proteome</keyword>
<organism evidence="2 3">
    <name type="scientific">Penicillium chrysogenum</name>
    <name type="common">Penicillium notatum</name>
    <dbReference type="NCBI Taxonomy" id="5076"/>
    <lineage>
        <taxon>Eukaryota</taxon>
        <taxon>Fungi</taxon>
        <taxon>Dikarya</taxon>
        <taxon>Ascomycota</taxon>
        <taxon>Pezizomycotina</taxon>
        <taxon>Eurotiomycetes</taxon>
        <taxon>Eurotiomycetidae</taxon>
        <taxon>Eurotiales</taxon>
        <taxon>Aspergillaceae</taxon>
        <taxon>Penicillium</taxon>
        <taxon>Penicillium chrysogenum species complex</taxon>
    </lineage>
</organism>
<gene>
    <name evidence="2" type="ORF">N7505_005179</name>
</gene>
<sequence>MPSGPHERAIQSLQRLITIATLRQGVVYDIRFEGSKYQKLQSRVKQPDNQIYPARFQPRGYPSIVFEVAKSETGRQLQRDTEKWLFECQNEVLSVITIYIGKRNRTMTLRRSTVENGSLAMKQEVDITVEPGILRSQGAPVISNAPFTIPFSHLLLREPNFWTWPRERDLQLTKADLTILAEDTWKLHLGSSSRKSILKQPSKAAPWLLAILTTLLAILGTLLLAPQVKPFPWLVVLHAIQLAILITFLFKL</sequence>
<dbReference type="EMBL" id="JAPVEB010000003">
    <property type="protein sequence ID" value="KAJ5269421.1"/>
    <property type="molecule type" value="Genomic_DNA"/>
</dbReference>
<evidence type="ECO:0000313" key="3">
    <source>
        <dbReference type="Proteomes" id="UP001220256"/>
    </source>
</evidence>
<feature type="transmembrane region" description="Helical" evidence="1">
    <location>
        <begin position="231"/>
        <end position="250"/>
    </location>
</feature>
<proteinExistence type="predicted"/>
<keyword evidence="1" id="KW-1133">Transmembrane helix</keyword>
<reference evidence="2 3" key="1">
    <citation type="journal article" date="2023" name="IMA Fungus">
        <title>Comparative genomic study of the Penicillium genus elucidates a diverse pangenome and 15 lateral gene transfer events.</title>
        <authorList>
            <person name="Petersen C."/>
            <person name="Sorensen T."/>
            <person name="Nielsen M.R."/>
            <person name="Sondergaard T.E."/>
            <person name="Sorensen J.L."/>
            <person name="Fitzpatrick D.A."/>
            <person name="Frisvad J.C."/>
            <person name="Nielsen K.L."/>
        </authorList>
    </citation>
    <scope>NUCLEOTIDE SEQUENCE [LARGE SCALE GENOMIC DNA]</scope>
    <source>
        <strain evidence="2 3">IBT 3361</strain>
    </source>
</reference>
<keyword evidence="1" id="KW-0472">Membrane</keyword>